<keyword evidence="1" id="KW-0732">Signal</keyword>
<reference evidence="3" key="1">
    <citation type="journal article" date="2015" name="Nat. Genet.">
        <title>The genome and transcriptome of the zoonotic hookworm Ancylostoma ceylanicum identify infection-specific gene families.</title>
        <authorList>
            <person name="Schwarz E.M."/>
            <person name="Hu Y."/>
            <person name="Antoshechkin I."/>
            <person name="Miller M.M."/>
            <person name="Sternberg P.W."/>
            <person name="Aroian R.V."/>
        </authorList>
    </citation>
    <scope>NUCLEOTIDE SEQUENCE</scope>
    <source>
        <strain evidence="3">HY135</strain>
    </source>
</reference>
<evidence type="ECO:0000313" key="3">
    <source>
        <dbReference type="Proteomes" id="UP000024635"/>
    </source>
</evidence>
<dbReference type="AlphaFoldDB" id="A0A016T0G1"/>
<accession>A0A016T0G1</accession>
<protein>
    <submittedName>
        <fullName evidence="2">Uncharacterized protein</fullName>
    </submittedName>
</protein>
<evidence type="ECO:0000256" key="1">
    <source>
        <dbReference type="SAM" id="SignalP"/>
    </source>
</evidence>
<dbReference type="Proteomes" id="UP000024635">
    <property type="component" value="Unassembled WGS sequence"/>
</dbReference>
<name>A0A016T0G1_9BILA</name>
<gene>
    <name evidence="2" type="primary">Acey_s0152.g2857</name>
    <name evidence="2" type="ORF">Y032_0152g2857</name>
</gene>
<organism evidence="2 3">
    <name type="scientific">Ancylostoma ceylanicum</name>
    <dbReference type="NCBI Taxonomy" id="53326"/>
    <lineage>
        <taxon>Eukaryota</taxon>
        <taxon>Metazoa</taxon>
        <taxon>Ecdysozoa</taxon>
        <taxon>Nematoda</taxon>
        <taxon>Chromadorea</taxon>
        <taxon>Rhabditida</taxon>
        <taxon>Rhabditina</taxon>
        <taxon>Rhabditomorpha</taxon>
        <taxon>Strongyloidea</taxon>
        <taxon>Ancylostomatidae</taxon>
        <taxon>Ancylostomatinae</taxon>
        <taxon>Ancylostoma</taxon>
    </lineage>
</organism>
<feature type="chain" id="PRO_5001487044" evidence="1">
    <location>
        <begin position="18"/>
        <end position="91"/>
    </location>
</feature>
<keyword evidence="3" id="KW-1185">Reference proteome</keyword>
<feature type="signal peptide" evidence="1">
    <location>
        <begin position="1"/>
        <end position="17"/>
    </location>
</feature>
<comment type="caution">
    <text evidence="2">The sequence shown here is derived from an EMBL/GenBank/DDBJ whole genome shotgun (WGS) entry which is preliminary data.</text>
</comment>
<evidence type="ECO:0000313" key="2">
    <source>
        <dbReference type="EMBL" id="EYB96187.1"/>
    </source>
</evidence>
<proteinExistence type="predicted"/>
<dbReference type="EMBL" id="JARK01001488">
    <property type="protein sequence ID" value="EYB96187.1"/>
    <property type="molecule type" value="Genomic_DNA"/>
</dbReference>
<sequence>MPMGVHFAYCRLVLCWAMSVDVQVLSLRLAEHISTCFVFQEMTRIATRLDAMDVLELKNFLKQENSTKLLEELKRKLLELRTKVCKVLPIF</sequence>